<gene>
    <name evidence="1" type="ORF">SteCoe_9032</name>
</gene>
<dbReference type="Gene3D" id="3.80.10.10">
    <property type="entry name" value="Ribonuclease Inhibitor"/>
    <property type="match status" value="1"/>
</dbReference>
<dbReference type="PANTHER" id="PTHR24114">
    <property type="entry name" value="LEUCINE RICH REPEAT FAMILY PROTEIN"/>
    <property type="match status" value="1"/>
</dbReference>
<evidence type="ECO:0000313" key="1">
    <source>
        <dbReference type="EMBL" id="OMJ88926.1"/>
    </source>
</evidence>
<evidence type="ECO:0008006" key="3">
    <source>
        <dbReference type="Google" id="ProtNLM"/>
    </source>
</evidence>
<dbReference type="OrthoDB" id="120976at2759"/>
<dbReference type="Proteomes" id="UP000187209">
    <property type="component" value="Unassembled WGS sequence"/>
</dbReference>
<dbReference type="PROSITE" id="PS51450">
    <property type="entry name" value="LRR"/>
    <property type="match status" value="1"/>
</dbReference>
<dbReference type="PANTHER" id="PTHR24114:SF2">
    <property type="entry name" value="F-BOX DOMAIN-CONTAINING PROTEIN-RELATED"/>
    <property type="match status" value="1"/>
</dbReference>
<accession>A0A1R2CJ00</accession>
<organism evidence="1 2">
    <name type="scientific">Stentor coeruleus</name>
    <dbReference type="NCBI Taxonomy" id="5963"/>
    <lineage>
        <taxon>Eukaryota</taxon>
        <taxon>Sar</taxon>
        <taxon>Alveolata</taxon>
        <taxon>Ciliophora</taxon>
        <taxon>Postciliodesmatophora</taxon>
        <taxon>Heterotrichea</taxon>
        <taxon>Heterotrichida</taxon>
        <taxon>Stentoridae</taxon>
        <taxon>Stentor</taxon>
    </lineage>
</organism>
<dbReference type="InterPro" id="IPR001611">
    <property type="entry name" value="Leu-rich_rpt"/>
</dbReference>
<name>A0A1R2CJ00_9CILI</name>
<comment type="caution">
    <text evidence="1">The sequence shown here is derived from an EMBL/GenBank/DDBJ whole genome shotgun (WGS) entry which is preliminary data.</text>
</comment>
<keyword evidence="2" id="KW-1185">Reference proteome</keyword>
<dbReference type="InterPro" id="IPR052394">
    <property type="entry name" value="LRR-containing"/>
</dbReference>
<dbReference type="SMART" id="SM00368">
    <property type="entry name" value="LRR_RI"/>
    <property type="match status" value="6"/>
</dbReference>
<dbReference type="Pfam" id="PF13516">
    <property type="entry name" value="LRR_6"/>
    <property type="match status" value="4"/>
</dbReference>
<sequence>MQDSFHNVFEESNDYQQKTPKDSAPKLDFYQDYKHIGRLNEKIQIQQAECTPSIAYLSKLDKKHLHPKSFGLVKRNGKELSIDLRLFSMGDNYAEAFSHGLKHYPSLETLNLKSNRLTDRGNEKILNNVEFKQIKHINLADNEIGPKSLEKIVKMMSLNDCRLKSLNLENTHFTSAFIPALSNSLLYNRRLTKLILAKNNLTDLVTRYFKDLLSQNISLKILDLHWNNFGPQGAVNIFDSLAKNNTLMVLDLSWNSIGKSKISAESIGKALKSNYTLAHLDLSYNSISAEDAAIISEYILPNRTLLGLHMTGNACEVDPRGFINITSKRHIKKGHFYQRMIDRPVFAQEKLNTNCWVCEKWIETTFCCESEGMTVFIHLEIDDFQPEVMPSDGNGHFEITRAVPPHPQVFFFIDIEGLPIKSNYKKINRVHEMIVEYEEGDKKTIKVQKMNQIEPEGEICMIKSPFFTKPRIKNFKCLVKVGRMERIPWNFHVAIFKDYKVDNERILDDCLDFDWRHSRIMNFVKNPEEQIELKNAIRQVYSLIKLTYKNLSAYGGSDVFSIGSNVFTDFLNECNIIDNLYGPSDLGVNLNSTLIQKEKGQVYNPGNSLVRYEFMEIIVRVAGDRYIRNKLCSTYLEGFDRMLKEHLWPVINKFTSDKWRTEKYFCEEVDLVLKVNKSIFQALFKKYSGKHTLPGKKPFMSLEEFRMLCNDAGLVGDNFATREIDVCFSQSMMTQVDELYVKRHLEMNFTEMLEALSRAIDYSGVIKDMANYNYLSLIKTDLSKKLEISTKFLLKLCPINFQDDYVPPIVEQYTKLMYRMKAD</sequence>
<evidence type="ECO:0000313" key="2">
    <source>
        <dbReference type="Proteomes" id="UP000187209"/>
    </source>
</evidence>
<protein>
    <recommendedName>
        <fullName evidence="3">Leucine Rich Repeat family protein</fullName>
    </recommendedName>
</protein>
<dbReference type="InterPro" id="IPR032675">
    <property type="entry name" value="LRR_dom_sf"/>
</dbReference>
<dbReference type="SUPFAM" id="SSF52047">
    <property type="entry name" value="RNI-like"/>
    <property type="match status" value="1"/>
</dbReference>
<proteinExistence type="predicted"/>
<dbReference type="EMBL" id="MPUH01000138">
    <property type="protein sequence ID" value="OMJ88926.1"/>
    <property type="molecule type" value="Genomic_DNA"/>
</dbReference>
<dbReference type="AlphaFoldDB" id="A0A1R2CJ00"/>
<reference evidence="1 2" key="1">
    <citation type="submission" date="2016-11" db="EMBL/GenBank/DDBJ databases">
        <title>The macronuclear genome of Stentor coeruleus: a giant cell with tiny introns.</title>
        <authorList>
            <person name="Slabodnick M."/>
            <person name="Ruby J.G."/>
            <person name="Reiff S.B."/>
            <person name="Swart E.C."/>
            <person name="Gosai S."/>
            <person name="Prabakaran S."/>
            <person name="Witkowska E."/>
            <person name="Larue G.E."/>
            <person name="Fisher S."/>
            <person name="Freeman R.M."/>
            <person name="Gunawardena J."/>
            <person name="Chu W."/>
            <person name="Stover N.A."/>
            <person name="Gregory B.D."/>
            <person name="Nowacki M."/>
            <person name="Derisi J."/>
            <person name="Roy S.W."/>
            <person name="Marshall W.F."/>
            <person name="Sood P."/>
        </authorList>
    </citation>
    <scope>NUCLEOTIDE SEQUENCE [LARGE SCALE GENOMIC DNA]</scope>
    <source>
        <strain evidence="1">WM001</strain>
    </source>
</reference>